<evidence type="ECO:0000256" key="6">
    <source>
        <dbReference type="ARBA" id="ARBA00023002"/>
    </source>
</evidence>
<dbReference type="EMBL" id="SGXC01000001">
    <property type="protein sequence ID" value="RZS84834.1"/>
    <property type="molecule type" value="Genomic_DNA"/>
</dbReference>
<evidence type="ECO:0000256" key="4">
    <source>
        <dbReference type="ARBA" id="ARBA00022797"/>
    </source>
</evidence>
<feature type="domain" description="VOC" evidence="9">
    <location>
        <begin position="140"/>
        <end position="255"/>
    </location>
</feature>
<evidence type="ECO:0000313" key="10">
    <source>
        <dbReference type="EMBL" id="RZS84834.1"/>
    </source>
</evidence>
<gene>
    <name evidence="10" type="ORF">EV675_0855</name>
</gene>
<dbReference type="CDD" id="cd07252">
    <property type="entry name" value="BphC1-RGP6_N_like"/>
    <property type="match status" value="1"/>
</dbReference>
<dbReference type="AlphaFoldDB" id="A0A4Q7NII9"/>
<dbReference type="InterPro" id="IPR004360">
    <property type="entry name" value="Glyas_Fos-R_dOase_dom"/>
</dbReference>
<dbReference type="Gene3D" id="3.10.180.10">
    <property type="entry name" value="2,3-Dihydroxybiphenyl 1,2-Dioxygenase, domain 1"/>
    <property type="match status" value="2"/>
</dbReference>
<protein>
    <submittedName>
        <fullName evidence="10">2,3-dihydroxybiphenyl 1,2-dioxygenase</fullName>
    </submittedName>
</protein>
<dbReference type="Proteomes" id="UP000292445">
    <property type="component" value="Unassembled WGS sequence"/>
</dbReference>
<sequence length="321" mass="35916">MLQSLGYVGLGTSRLAEWEDFAQRLLGMQIGDRSRHTLALRMDDRRQRLLLDADAAQPHFFGWEVADARALDTLAARLERARVPFVREPDVLARRREVAGLLSLADPAGNRLEVFHGAAHSGEPFRPGRAISGFRTGPLGLGHVVLNARHVDALVPFYRDLLGFRLSDYMREPFKAFFFHLNSRHHSLALIEADTDGIHHLMVELCSLDDVGQGYDIASCEQDRVAVTLGRHINDFMTSFYVRTPSPLMIEYGWGGRSVDKDWQACELTHGASLWGHERQWLPADKRALALDLRLAAAAHGLRAPVQVLPGHHQLAADGMR</sequence>
<comment type="cofactor">
    <cofactor evidence="1 8">
        <name>Fe(2+)</name>
        <dbReference type="ChEBI" id="CHEBI:29033"/>
    </cofactor>
</comment>
<dbReference type="PROSITE" id="PS51819">
    <property type="entry name" value="VOC"/>
    <property type="match status" value="2"/>
</dbReference>
<keyword evidence="5 8" id="KW-0223">Dioxygenase</keyword>
<dbReference type="GO" id="GO:0051213">
    <property type="term" value="F:dioxygenase activity"/>
    <property type="evidence" value="ECO:0007669"/>
    <property type="project" value="UniProtKB-KW"/>
</dbReference>
<name>A0A4Q7NII9_9BURK</name>
<evidence type="ECO:0000313" key="11">
    <source>
        <dbReference type="Proteomes" id="UP000292445"/>
    </source>
</evidence>
<keyword evidence="4 8" id="KW-0058">Aromatic hydrocarbons catabolism</keyword>
<evidence type="ECO:0000256" key="5">
    <source>
        <dbReference type="ARBA" id="ARBA00022964"/>
    </source>
</evidence>
<proteinExistence type="inferred from homology"/>
<evidence type="ECO:0000256" key="7">
    <source>
        <dbReference type="ARBA" id="ARBA00023004"/>
    </source>
</evidence>
<comment type="similarity">
    <text evidence="2 8">Belongs to the extradiol ring-cleavage dioxygenase family.</text>
</comment>
<keyword evidence="7 8" id="KW-0408">Iron</keyword>
<dbReference type="Pfam" id="PF22632">
    <property type="entry name" value="BphC_D1"/>
    <property type="match status" value="1"/>
</dbReference>
<reference evidence="10 11" key="1">
    <citation type="submission" date="2019-02" db="EMBL/GenBank/DDBJ databases">
        <title>Genomic Encyclopedia of Type Strains, Phase IV (KMG-IV): sequencing the most valuable type-strain genomes for metagenomic binning, comparative biology and taxonomic classification.</title>
        <authorList>
            <person name="Goeker M."/>
        </authorList>
    </citation>
    <scope>NUCLEOTIDE SEQUENCE [LARGE SCALE GENOMIC DNA]</scope>
    <source>
        <strain evidence="10 11">K24</strain>
    </source>
</reference>
<evidence type="ECO:0000256" key="8">
    <source>
        <dbReference type="RuleBase" id="RU000683"/>
    </source>
</evidence>
<keyword evidence="11" id="KW-1185">Reference proteome</keyword>
<evidence type="ECO:0000256" key="2">
    <source>
        <dbReference type="ARBA" id="ARBA00008784"/>
    </source>
</evidence>
<evidence type="ECO:0000259" key="9">
    <source>
        <dbReference type="PROSITE" id="PS51819"/>
    </source>
</evidence>
<feature type="domain" description="VOC" evidence="9">
    <location>
        <begin position="4"/>
        <end position="117"/>
    </location>
</feature>
<evidence type="ECO:0000256" key="3">
    <source>
        <dbReference type="ARBA" id="ARBA00022723"/>
    </source>
</evidence>
<dbReference type="InterPro" id="IPR000486">
    <property type="entry name" value="Xdiol_ring_cleave_dOase_1/2"/>
</dbReference>
<dbReference type="CDD" id="cd07237">
    <property type="entry name" value="BphC1-RGP6_C_like"/>
    <property type="match status" value="1"/>
</dbReference>
<keyword evidence="6 8" id="KW-0560">Oxidoreductase</keyword>
<organism evidence="10 11">
    <name type="scientific">Pigmentiphaga kullae</name>
    <dbReference type="NCBI Taxonomy" id="151784"/>
    <lineage>
        <taxon>Bacteria</taxon>
        <taxon>Pseudomonadati</taxon>
        <taxon>Pseudomonadota</taxon>
        <taxon>Betaproteobacteria</taxon>
        <taxon>Burkholderiales</taxon>
        <taxon>Alcaligenaceae</taxon>
        <taxon>Pigmentiphaga</taxon>
    </lineage>
</organism>
<dbReference type="InterPro" id="IPR037523">
    <property type="entry name" value="VOC_core"/>
</dbReference>
<dbReference type="OrthoDB" id="9803142at2"/>
<dbReference type="InterPro" id="IPR029068">
    <property type="entry name" value="Glyas_Bleomycin-R_OHBP_Dase"/>
</dbReference>
<dbReference type="SUPFAM" id="SSF54593">
    <property type="entry name" value="Glyoxalase/Bleomycin resistance protein/Dihydroxybiphenyl dioxygenase"/>
    <property type="match status" value="1"/>
</dbReference>
<evidence type="ECO:0000256" key="1">
    <source>
        <dbReference type="ARBA" id="ARBA00001954"/>
    </source>
</evidence>
<keyword evidence="3" id="KW-0479">Metal-binding</keyword>
<dbReference type="GO" id="GO:0008198">
    <property type="term" value="F:ferrous iron binding"/>
    <property type="evidence" value="ECO:0007669"/>
    <property type="project" value="InterPro"/>
</dbReference>
<accession>A0A4Q7NII9</accession>
<comment type="caution">
    <text evidence="10">The sequence shown here is derived from an EMBL/GenBank/DDBJ whole genome shotgun (WGS) entry which is preliminary data.</text>
</comment>
<dbReference type="Pfam" id="PF00903">
    <property type="entry name" value="Glyoxalase"/>
    <property type="match status" value="1"/>
</dbReference>
<dbReference type="PROSITE" id="PS00082">
    <property type="entry name" value="EXTRADIOL_DIOXYGENAS"/>
    <property type="match status" value="1"/>
</dbReference>
<dbReference type="RefSeq" id="WP_130356158.1">
    <property type="nucleotide sequence ID" value="NZ_SGXC01000001.1"/>
</dbReference>